<proteinExistence type="predicted"/>
<dbReference type="EMBL" id="UINC01028394">
    <property type="protein sequence ID" value="SVB09299.1"/>
    <property type="molecule type" value="Genomic_DNA"/>
</dbReference>
<dbReference type="PANTHER" id="PTHR31377:SF0">
    <property type="entry name" value="AGMATINE DEIMINASE-RELATED"/>
    <property type="match status" value="1"/>
</dbReference>
<dbReference type="Gene3D" id="3.75.10.10">
    <property type="entry name" value="L-arginine/glycine Amidinotransferase, Chain A"/>
    <property type="match status" value="1"/>
</dbReference>
<organism evidence="2">
    <name type="scientific">marine metagenome</name>
    <dbReference type="NCBI Taxonomy" id="408172"/>
    <lineage>
        <taxon>unclassified sequences</taxon>
        <taxon>metagenomes</taxon>
        <taxon>ecological metagenomes</taxon>
    </lineage>
</organism>
<protein>
    <recommendedName>
        <fullName evidence="3">Agmatine deiminase</fullName>
    </recommendedName>
</protein>
<evidence type="ECO:0000313" key="2">
    <source>
        <dbReference type="EMBL" id="SVB09299.1"/>
    </source>
</evidence>
<sequence>MTPHEQNYRVPGRFEEHECTFITWPCANSDLEIESYEKEIVVFAQNLSRFEKVIIIADPSDYEKAYNHCKEFSSVWSIPTDFSWIRDNGPIFIKND</sequence>
<dbReference type="GO" id="GO:0004668">
    <property type="term" value="F:protein-arginine deiminase activity"/>
    <property type="evidence" value="ECO:0007669"/>
    <property type="project" value="InterPro"/>
</dbReference>
<reference evidence="2" key="1">
    <citation type="submission" date="2018-05" db="EMBL/GenBank/DDBJ databases">
        <authorList>
            <person name="Lanie J.A."/>
            <person name="Ng W.-L."/>
            <person name="Kazmierczak K.M."/>
            <person name="Andrzejewski T.M."/>
            <person name="Davidsen T.M."/>
            <person name="Wayne K.J."/>
            <person name="Tettelin H."/>
            <person name="Glass J.I."/>
            <person name="Rusch D."/>
            <person name="Podicherti R."/>
            <person name="Tsui H.-C.T."/>
            <person name="Winkler M.E."/>
        </authorList>
    </citation>
    <scope>NUCLEOTIDE SEQUENCE</scope>
</reference>
<name>A0A382B6H9_9ZZZZ</name>
<dbReference type="AlphaFoldDB" id="A0A382B6H9"/>
<dbReference type="GO" id="GO:0009446">
    <property type="term" value="P:putrescine biosynthetic process"/>
    <property type="evidence" value="ECO:0007669"/>
    <property type="project" value="InterPro"/>
</dbReference>
<keyword evidence="1" id="KW-0378">Hydrolase</keyword>
<feature type="non-terminal residue" evidence="2">
    <location>
        <position position="96"/>
    </location>
</feature>
<evidence type="ECO:0000256" key="1">
    <source>
        <dbReference type="ARBA" id="ARBA00022801"/>
    </source>
</evidence>
<dbReference type="SUPFAM" id="SSF55909">
    <property type="entry name" value="Pentein"/>
    <property type="match status" value="1"/>
</dbReference>
<gene>
    <name evidence="2" type="ORF">METZ01_LOCUS162153</name>
</gene>
<dbReference type="GO" id="GO:0047632">
    <property type="term" value="F:agmatine deiminase activity"/>
    <property type="evidence" value="ECO:0007669"/>
    <property type="project" value="TreeGrafter"/>
</dbReference>
<dbReference type="PANTHER" id="PTHR31377">
    <property type="entry name" value="AGMATINE DEIMINASE-RELATED"/>
    <property type="match status" value="1"/>
</dbReference>
<accession>A0A382B6H9</accession>
<evidence type="ECO:0008006" key="3">
    <source>
        <dbReference type="Google" id="ProtNLM"/>
    </source>
</evidence>
<dbReference type="InterPro" id="IPR007466">
    <property type="entry name" value="Peptidyl-Arg-deiminase_porph"/>
</dbReference>
<dbReference type="Pfam" id="PF04371">
    <property type="entry name" value="PAD_porph"/>
    <property type="match status" value="1"/>
</dbReference>